<dbReference type="Gene3D" id="3.30.750.70">
    <property type="entry name" value="4-hydroxybutyrate coenzyme like domains"/>
    <property type="match status" value="1"/>
</dbReference>
<gene>
    <name evidence="2" type="ORF">NQT62_03515</name>
</gene>
<sequence>MHTHQPDRYTEFTPCIDALIEQVGKDLHVALPLGLGKPIEFVNALYARARRDPSIQLTFLTALSLEKPLPSSDLEARFMQPFVERVWGNCPDLQYAVDATNGKLPPNVRVKEFFFKPGSRLQHPQAQMDYISTNYTMAARDVFLQGCNVAVQLVCKPADGDSHRLSLSCNPDTSVELIRLLKDSKRTHRVIGVVNQQLPYMVHDAEVPVELFDAIVDNPRFYSTLFSTPKLPVGVVDYALGLHVAALIRDGGTLQVGIGALGDAVVYATLLRHQKPAVFKAALSVLGQTAAQRTLADAVGGFEPFEHGLYGATEMLVDGFMELYKAGILKREVYTHAALQAVVHQGACPKGSIPPDILDHLNRHGLREITPFQFRQLQFHGVFKPNLKHEGVHVVLEGGERVLANLADRQARRVLAQHLGSRLLNGVVLHAGFFLGPRSLYQFLHDLPDVERARIAMTGVEHVNQLDLNPTLYRAQRVHARFVNTGVMVTSNGAVVSDGLADGRVISGVGGQYNFVAMAQQLDTGRSILMIRAVRDKEGKTAEPSSNVVFNYGHCTIPRHLRDIVVTEYGVADLRGKTDEEVAKALLNITDSRFQPTLLAQLKAAGKVHTSYHIPAEHQHNTPERLAQALSPFIHKGLFPAMPFGTDLTPMELNLAHALKGIKRVADATPAWKLALKALVYRHAGKEFDEELARMQLDKPRSLKDRVVRMLLIEQLKLSRT</sequence>
<dbReference type="Proteomes" id="UP001204142">
    <property type="component" value="Unassembled WGS sequence"/>
</dbReference>
<dbReference type="EMBL" id="JANIGO010000001">
    <property type="protein sequence ID" value="MCQ8895508.1"/>
    <property type="molecule type" value="Genomic_DNA"/>
</dbReference>
<dbReference type="InterPro" id="IPR037171">
    <property type="entry name" value="NagB/RpiA_transferase-like"/>
</dbReference>
<dbReference type="Gene3D" id="3.40.1080.20">
    <property type="entry name" value="Acetyl-CoA hydrolase/transferase C-terminal domain"/>
    <property type="match status" value="1"/>
</dbReference>
<dbReference type="SUPFAM" id="SSF100950">
    <property type="entry name" value="NagB/RpiA/CoA transferase-like"/>
    <property type="match status" value="1"/>
</dbReference>
<dbReference type="RefSeq" id="WP_256763185.1">
    <property type="nucleotide sequence ID" value="NZ_JANIGO010000001.1"/>
</dbReference>
<feature type="domain" description="Acetyl-CoA hydrolase/transferase C-terminal" evidence="1">
    <location>
        <begin position="436"/>
        <end position="601"/>
    </location>
</feature>
<name>A0ABT1WF36_9BURK</name>
<dbReference type="InterPro" id="IPR038460">
    <property type="entry name" value="AcetylCoA_hyd_C_sf"/>
</dbReference>
<evidence type="ECO:0000259" key="1">
    <source>
        <dbReference type="Pfam" id="PF13336"/>
    </source>
</evidence>
<dbReference type="InterPro" id="IPR046433">
    <property type="entry name" value="ActCoA_hydro"/>
</dbReference>
<organism evidence="2 3">
    <name type="scientific">Limnobacter humi</name>
    <dbReference type="NCBI Taxonomy" id="1778671"/>
    <lineage>
        <taxon>Bacteria</taxon>
        <taxon>Pseudomonadati</taxon>
        <taxon>Pseudomonadota</taxon>
        <taxon>Betaproteobacteria</taxon>
        <taxon>Burkholderiales</taxon>
        <taxon>Burkholderiaceae</taxon>
        <taxon>Limnobacter</taxon>
    </lineage>
</organism>
<dbReference type="InterPro" id="IPR026888">
    <property type="entry name" value="AcetylCoA_hyd_C"/>
</dbReference>
<reference evidence="2 3" key="1">
    <citation type="submission" date="2022-07" db="EMBL/GenBank/DDBJ databases">
        <authorList>
            <person name="Xamxidin M."/>
            <person name="Wu M."/>
        </authorList>
    </citation>
    <scope>NUCLEOTIDE SEQUENCE [LARGE SCALE GENOMIC DNA]</scope>
    <source>
        <strain evidence="2 3">NBRC 111650</strain>
    </source>
</reference>
<dbReference type="Gene3D" id="3.40.1080.10">
    <property type="entry name" value="Glutaconate Coenzyme A-transferase"/>
    <property type="match status" value="1"/>
</dbReference>
<evidence type="ECO:0000313" key="2">
    <source>
        <dbReference type="EMBL" id="MCQ8895508.1"/>
    </source>
</evidence>
<dbReference type="PANTHER" id="PTHR21432:SF20">
    <property type="entry name" value="ACETYL-COA HYDROLASE"/>
    <property type="match status" value="1"/>
</dbReference>
<keyword evidence="3" id="KW-1185">Reference proteome</keyword>
<proteinExistence type="predicted"/>
<dbReference type="GO" id="GO:0016787">
    <property type="term" value="F:hydrolase activity"/>
    <property type="evidence" value="ECO:0007669"/>
    <property type="project" value="UniProtKB-KW"/>
</dbReference>
<dbReference type="PANTHER" id="PTHR21432">
    <property type="entry name" value="ACETYL-COA HYDROLASE-RELATED"/>
    <property type="match status" value="1"/>
</dbReference>
<protein>
    <submittedName>
        <fullName evidence="2">Acetyl-CoA hydrolase</fullName>
    </submittedName>
</protein>
<accession>A0ABT1WF36</accession>
<keyword evidence="2" id="KW-0378">Hydrolase</keyword>
<dbReference type="Pfam" id="PF13336">
    <property type="entry name" value="AcetylCoA_hyd_C"/>
    <property type="match status" value="1"/>
</dbReference>
<comment type="caution">
    <text evidence="2">The sequence shown here is derived from an EMBL/GenBank/DDBJ whole genome shotgun (WGS) entry which is preliminary data.</text>
</comment>
<evidence type="ECO:0000313" key="3">
    <source>
        <dbReference type="Proteomes" id="UP001204142"/>
    </source>
</evidence>